<dbReference type="Proteomes" id="UP000015042">
    <property type="component" value="Chromosome"/>
</dbReference>
<evidence type="ECO:0000313" key="1">
    <source>
        <dbReference type="EMBL" id="AGR59914.1"/>
    </source>
</evidence>
<sequence length="89" mass="10282">MIVENKINNFLNNITDAVIRRFFDYGNVPLVREAENCTANYRYATVFACPVTGKCLVTERFYPVPEWSGVVMNRIDVLSVWQSDRGEIM</sequence>
<protein>
    <submittedName>
        <fullName evidence="1">Uncharacterized protein</fullName>
    </submittedName>
</protein>
<dbReference type="EMBL" id="CP006608">
    <property type="protein sequence ID" value="AGR59914.1"/>
    <property type="molecule type" value="Genomic_DNA"/>
</dbReference>
<organism evidence="1 2">
    <name type="scientific">Salmonella bongori N268-08</name>
    <dbReference type="NCBI Taxonomy" id="1197719"/>
    <lineage>
        <taxon>Bacteria</taxon>
        <taxon>Pseudomonadati</taxon>
        <taxon>Pseudomonadota</taxon>
        <taxon>Gammaproteobacteria</taxon>
        <taxon>Enterobacterales</taxon>
        <taxon>Enterobacteriaceae</taxon>
        <taxon>Salmonella</taxon>
    </lineage>
</organism>
<reference evidence="1 2" key="1">
    <citation type="submission" date="2013-07" db="EMBL/GenBank/DDBJ databases">
        <title>Genome sequence of Salmonella bongori N268-08 - a rare clinical isolate.</title>
        <authorList>
            <person name="Marti R."/>
            <person name="Hagens S."/>
            <person name="Loessner M.J."/>
            <person name="Klumpp J."/>
        </authorList>
    </citation>
    <scope>NUCLEOTIDE SEQUENCE [LARGE SCALE GENOMIC DNA]</scope>
    <source>
        <strain evidence="1 2">N268-08</strain>
    </source>
</reference>
<dbReference type="KEGG" id="sbz:A464_2729"/>
<accession>S5MZ75</accession>
<dbReference type="PATRIC" id="fig|1197719.3.peg.2723"/>
<evidence type="ECO:0000313" key="2">
    <source>
        <dbReference type="Proteomes" id="UP000015042"/>
    </source>
</evidence>
<gene>
    <name evidence="1" type="ORF">A464_2729</name>
</gene>
<dbReference type="HOGENOM" id="CLU_2452821_0_0_6"/>
<proteinExistence type="predicted"/>
<name>S5MZ75_SALBN</name>
<dbReference type="AlphaFoldDB" id="S5MZ75"/>